<evidence type="ECO:0000259" key="10">
    <source>
        <dbReference type="Pfam" id="PF00849"/>
    </source>
</evidence>
<dbReference type="InterPro" id="IPR006145">
    <property type="entry name" value="PsdUridine_synth_RsuA/RluA"/>
</dbReference>
<dbReference type="GO" id="GO:0009982">
    <property type="term" value="F:pseudouridine synthase activity"/>
    <property type="evidence" value="ECO:0007669"/>
    <property type="project" value="InterPro"/>
</dbReference>
<dbReference type="SUPFAM" id="SSF55120">
    <property type="entry name" value="Pseudouridine synthase"/>
    <property type="match status" value="1"/>
</dbReference>
<evidence type="ECO:0000256" key="6">
    <source>
        <dbReference type="ARBA" id="ARBA00072682"/>
    </source>
</evidence>
<keyword evidence="4" id="KW-0413">Isomerase</keyword>
<dbReference type="SMR" id="A0A8C4QBZ0"/>
<keyword evidence="2" id="KW-0597">Phosphoprotein</keyword>
<evidence type="ECO:0000256" key="3">
    <source>
        <dbReference type="ARBA" id="ARBA00022664"/>
    </source>
</evidence>
<evidence type="ECO:0000256" key="8">
    <source>
        <dbReference type="PIRSR" id="PIRSR606225-1"/>
    </source>
</evidence>
<feature type="region of interest" description="Disordered" evidence="9">
    <location>
        <begin position="591"/>
        <end position="638"/>
    </location>
</feature>
<evidence type="ECO:0000256" key="2">
    <source>
        <dbReference type="ARBA" id="ARBA00022553"/>
    </source>
</evidence>
<evidence type="ECO:0000256" key="1">
    <source>
        <dbReference type="ARBA" id="ARBA00010876"/>
    </source>
</evidence>
<dbReference type="FunFam" id="3.30.2350.10:FF:000010">
    <property type="entry name" value="RNA pseudouridine synthase domain-containing 2"/>
    <property type="match status" value="1"/>
</dbReference>
<feature type="compositionally biased region" description="Acidic residues" evidence="9">
    <location>
        <begin position="601"/>
        <end position="614"/>
    </location>
</feature>
<accession>A0A8C4QBZ0</accession>
<evidence type="ECO:0000256" key="5">
    <source>
        <dbReference type="ARBA" id="ARBA00057241"/>
    </source>
</evidence>
<organism evidence="11 12">
    <name type="scientific">Eptatretus burgeri</name>
    <name type="common">Inshore hagfish</name>
    <dbReference type="NCBI Taxonomy" id="7764"/>
    <lineage>
        <taxon>Eukaryota</taxon>
        <taxon>Metazoa</taxon>
        <taxon>Chordata</taxon>
        <taxon>Craniata</taxon>
        <taxon>Vertebrata</taxon>
        <taxon>Cyclostomata</taxon>
        <taxon>Myxini</taxon>
        <taxon>Myxiniformes</taxon>
        <taxon>Myxinidae</taxon>
        <taxon>Eptatretinae</taxon>
        <taxon>Eptatretus</taxon>
    </lineage>
</organism>
<dbReference type="InterPro" id="IPR006225">
    <property type="entry name" value="PsdUridine_synth_RluC/D"/>
</dbReference>
<dbReference type="CDD" id="cd02557">
    <property type="entry name" value="PseudoU_synth_ScRIB2"/>
    <property type="match status" value="1"/>
</dbReference>
<comment type="function">
    <text evidence="5">Pseudouridine synthase that catalyzes pseudouridylation of mRNAs.</text>
</comment>
<dbReference type="Proteomes" id="UP000694388">
    <property type="component" value="Unplaced"/>
</dbReference>
<dbReference type="InterPro" id="IPR050188">
    <property type="entry name" value="RluA_PseudoU_synthase"/>
</dbReference>
<dbReference type="AlphaFoldDB" id="A0A8C4QBZ0"/>
<keyword evidence="12" id="KW-1185">Reference proteome</keyword>
<dbReference type="GO" id="GO:0006397">
    <property type="term" value="P:mRNA processing"/>
    <property type="evidence" value="ECO:0007669"/>
    <property type="project" value="UniProtKB-KW"/>
</dbReference>
<keyword evidence="3" id="KW-0507">mRNA processing</keyword>
<evidence type="ECO:0000256" key="4">
    <source>
        <dbReference type="ARBA" id="ARBA00023235"/>
    </source>
</evidence>
<dbReference type="GeneTree" id="ENSGT00420000029802"/>
<evidence type="ECO:0000256" key="7">
    <source>
        <dbReference type="ARBA" id="ARBA00080257"/>
    </source>
</evidence>
<evidence type="ECO:0000313" key="11">
    <source>
        <dbReference type="Ensembl" id="ENSEBUP00000013087.1"/>
    </source>
</evidence>
<dbReference type="GO" id="GO:0000455">
    <property type="term" value="P:enzyme-directed rRNA pseudouridine synthesis"/>
    <property type="evidence" value="ECO:0007669"/>
    <property type="project" value="TreeGrafter"/>
</dbReference>
<reference evidence="11" key="1">
    <citation type="submission" date="2025-08" db="UniProtKB">
        <authorList>
            <consortium name="Ensembl"/>
        </authorList>
    </citation>
    <scope>IDENTIFICATION</scope>
</reference>
<dbReference type="InterPro" id="IPR020103">
    <property type="entry name" value="PsdUridine_synth_cat_dom_sf"/>
</dbReference>
<evidence type="ECO:0000313" key="12">
    <source>
        <dbReference type="Proteomes" id="UP000694388"/>
    </source>
</evidence>
<protein>
    <recommendedName>
        <fullName evidence="6">Pseudouridylate synthase RPUSD2</fullName>
    </recommendedName>
    <alternativeName>
        <fullName evidence="7">RNA pseudouridylate synthase domain-containing protein 2</fullName>
    </alternativeName>
</protein>
<sequence>MGDVHKRKRSSTDFTECIICQKLAKEDLQRVTAGGLPAITYAVSKMPDDTASRLRDELSYGVEAFLQRSPQYHPRCIDAYINKKTVAQKTKSLTELNADEAGSSTDSGPPWRILRQSTDTIDFKSTCLICEKQRDRKGNHKFSFSETSDGQHSIWEKARELEDSVMLHRIQGDGEQCIDMEAQEFRYHESCIKTYLKRSVTQQQSEASILSNDGLKWLITYIDDELSRDKNTIIFLSVLHSKYRDWLLENDMLNTSCRSSLLKKRLNEYFISHGEKVMIVPQKGQSSIICSSSMSVGYLLSKVAQMKKNEEDECIAEESDDETPCTDVANIDREKKMNVYHSAKMIQRDVKGKAVEMKRLRKAEDHTIAMSYDAASDSIPVSLYNYVAWMITKASPELSESGKVELNDSDHEKVLNLVQDMCAAISDIPVSKRIGTALHVLKQTRSKEVVTMLNKFGNCISYQDTRRCITSMAQANEEDDGIFLPSNLQPSLFTQCAIDDLDLHGNTPDCTIMHGTTNNRYQYPNADQTAARIVASVPLSKKPRKAACTEIDRFQPIGSGHTLRDRQQSHSLSCLKLLQESQVPNLIEMEGPKKRCKSDSNTDEVEENENDVVEENLPHKRKSKTAKPGRYVPPPIKKNDGVSFDEQHFVETEYFFENGLRKVHPYYYDFVTYCKGRWIGKTLREVFRDEFRAEPISYYEAAAGAGRLTLNGGPASMDTVLQDNDLIRNTVHRHEPPVLGGCLQVLAETNEVVVVNKPASLPVHPCGRFRHNTVMFVLGKEHGLRGLHTMHRLDRLTSGVLMFTKTCEVAQRFDKLVRERQVVKEYVCRVHGDFPAHHIVCEEPILVMSYKVGVCRVDPHGKPCRTVFKRLSTNGSSSVVLCYPETGRMHQIRVHLQFLGHPVLRDPVYNSTVWGAAGGRGGHFDKSDQKLLLDLEEEYQKVNYVLPLHNFDEAGRSENEVSCAGLDKVEKLEEQEEVTGVKTRDDCFEDELGKATNNYQAALGNLSEQKQVDLIDEDEEQAQGADDEVMEHRECVHDVDVNTSEASKSSKFTASLQKSVTYDSLCSECQVWRPDPKPTQLVMCLHALRYQGPDWEFSTPMPAWAHADWSEDDYLNDSI</sequence>
<dbReference type="Pfam" id="PF00849">
    <property type="entry name" value="PseudoU_synth_2"/>
    <property type="match status" value="1"/>
</dbReference>
<proteinExistence type="inferred from homology"/>
<dbReference type="Ensembl" id="ENSEBUT00000013661.1">
    <property type="protein sequence ID" value="ENSEBUP00000013087.1"/>
    <property type="gene ID" value="ENSEBUG00000008283.1"/>
</dbReference>
<comment type="similarity">
    <text evidence="1">Belongs to the pseudouridine synthase RluA family.</text>
</comment>
<feature type="domain" description="Pseudouridine synthase RsuA/RluA-like" evidence="10">
    <location>
        <begin position="752"/>
        <end position="897"/>
    </location>
</feature>
<dbReference type="PANTHER" id="PTHR21600">
    <property type="entry name" value="MITOCHONDRIAL RNA PSEUDOURIDINE SYNTHASE"/>
    <property type="match status" value="1"/>
</dbReference>
<reference evidence="11" key="2">
    <citation type="submission" date="2025-09" db="UniProtKB">
        <authorList>
            <consortium name="Ensembl"/>
        </authorList>
    </citation>
    <scope>IDENTIFICATION</scope>
</reference>
<dbReference type="PANTHER" id="PTHR21600:SF40">
    <property type="entry name" value="PSEUDOURIDYLATE SYNTHASE RPUSD2"/>
    <property type="match status" value="1"/>
</dbReference>
<evidence type="ECO:0000256" key="9">
    <source>
        <dbReference type="SAM" id="MobiDB-lite"/>
    </source>
</evidence>
<dbReference type="NCBIfam" id="TIGR00005">
    <property type="entry name" value="rluA_subfam"/>
    <property type="match status" value="1"/>
</dbReference>
<dbReference type="GO" id="GO:0003723">
    <property type="term" value="F:RNA binding"/>
    <property type="evidence" value="ECO:0007669"/>
    <property type="project" value="InterPro"/>
</dbReference>
<feature type="compositionally biased region" description="Basic and acidic residues" evidence="9">
    <location>
        <begin position="591"/>
        <end position="600"/>
    </location>
</feature>
<name>A0A8C4QBZ0_EPTBU</name>
<dbReference type="Gene3D" id="3.30.2350.10">
    <property type="entry name" value="Pseudouridine synthase"/>
    <property type="match status" value="1"/>
</dbReference>
<feature type="active site" evidence="8">
    <location>
        <position position="794"/>
    </location>
</feature>